<feature type="signal peptide" evidence="1">
    <location>
        <begin position="1"/>
        <end position="20"/>
    </location>
</feature>
<proteinExistence type="evidence at transcript level"/>
<feature type="chain" id="PRO_5003216304" evidence="1">
    <location>
        <begin position="21"/>
        <end position="266"/>
    </location>
</feature>
<organism evidence="2">
    <name type="scientific">Chelonus inanitus</name>
    <dbReference type="NCBI Taxonomy" id="49201"/>
    <lineage>
        <taxon>Eukaryota</taxon>
        <taxon>Metazoa</taxon>
        <taxon>Ecdysozoa</taxon>
        <taxon>Arthropoda</taxon>
        <taxon>Hexapoda</taxon>
        <taxon>Insecta</taxon>
        <taxon>Pterygota</taxon>
        <taxon>Neoptera</taxon>
        <taxon>Endopterygota</taxon>
        <taxon>Hymenoptera</taxon>
        <taxon>Apocrita</taxon>
        <taxon>Ichneumonoidea</taxon>
        <taxon>Braconidae</taxon>
        <taxon>Cheloninae</taxon>
        <taxon>Chelonus</taxon>
    </lineage>
</organism>
<reference evidence="2" key="1">
    <citation type="journal article" date="2010" name="BMC Genomics">
        <title>The venom composition of the parasitic wasp Chelonus inanitus resolved by combined expressed sequence tags analysis and proteomic approach.</title>
        <authorList>
            <person name="Vincent B."/>
            <person name="Kaeslin M."/>
            <person name="Roth T."/>
            <person name="Heller M."/>
            <person name="Poulain J."/>
            <person name="Cousserans F."/>
            <person name="Schaller J."/>
            <person name="Poirie M."/>
            <person name="Lanzrein B."/>
            <person name="Drezen J.-M."/>
            <person name="Moreau S.J.M."/>
        </authorList>
    </citation>
    <scope>NUCLEOTIDE SEQUENCE</scope>
    <source>
        <tissue evidence="2">Venom glands</tissue>
    </source>
</reference>
<evidence type="ECO:0000256" key="1">
    <source>
        <dbReference type="SAM" id="SignalP"/>
    </source>
</evidence>
<protein>
    <submittedName>
        <fullName evidence="2">Venom protein Ci-35b</fullName>
    </submittedName>
</protein>
<dbReference type="EMBL" id="FN908678">
    <property type="protein sequence ID" value="CBM69266.1"/>
    <property type="molecule type" value="mRNA"/>
</dbReference>
<accession>E6ZCJ7</accession>
<sequence>MKFLLLFATGFYLITNKISANEKTTTKKCGGLNTEVIIKRKLNRTMDDICFGQQIHSHAVIIPAYCVEGIPKTELKIETNYKKPVINTREVLNIFSHPSYSHCVTRNDLAILVFEKAFDAQYDKICIEPAEAVDSDESRKCKLQLNSYTNRNKHFDINGVPYGRCKLTKDHVLAPSGKYYTEFRTCSYHPNKRTEVIKTFYEYRFWGYEYSEKQEKSDIIREGYKLFQARDWIDKVLQYAIPISLNNSLTSKQRERSFDGLNIRYG</sequence>
<name>E6ZCJ7_9HYME</name>
<evidence type="ECO:0000313" key="2">
    <source>
        <dbReference type="EMBL" id="CBM69266.1"/>
    </source>
</evidence>
<dbReference type="AlphaFoldDB" id="E6ZCJ7"/>
<dbReference type="SUPFAM" id="SSF50494">
    <property type="entry name" value="Trypsin-like serine proteases"/>
    <property type="match status" value="1"/>
</dbReference>
<dbReference type="InterPro" id="IPR043504">
    <property type="entry name" value="Peptidase_S1_PA_chymotrypsin"/>
</dbReference>
<keyword evidence="1" id="KW-0732">Signal</keyword>
<dbReference type="Gene3D" id="2.40.10.10">
    <property type="entry name" value="Trypsin-like serine proteases"/>
    <property type="match status" value="1"/>
</dbReference>
<dbReference type="InterPro" id="IPR009003">
    <property type="entry name" value="Peptidase_S1_PA"/>
</dbReference>